<gene>
    <name evidence="1" type="ORF">KMZ29_08835</name>
</gene>
<accession>A0A975RNI1</accession>
<proteinExistence type="predicted"/>
<dbReference type="EMBL" id="CP076134">
    <property type="protein sequence ID" value="QWG14742.1"/>
    <property type="molecule type" value="Genomic_DNA"/>
</dbReference>
<dbReference type="InterPro" id="IPR014347">
    <property type="entry name" value="Tautomerase/MIF_sf"/>
</dbReference>
<name>A0A975RNI1_9BRAD</name>
<protein>
    <submittedName>
        <fullName evidence="1">Tautomerase family protein</fullName>
    </submittedName>
</protein>
<dbReference type="RefSeq" id="WP_215623337.1">
    <property type="nucleotide sequence ID" value="NZ_CP076134.1"/>
</dbReference>
<dbReference type="Gene3D" id="3.30.429.10">
    <property type="entry name" value="Macrophage Migration Inhibitory Factor"/>
    <property type="match status" value="1"/>
</dbReference>
<evidence type="ECO:0000313" key="1">
    <source>
        <dbReference type="EMBL" id="QWG14742.1"/>
    </source>
</evidence>
<dbReference type="Proteomes" id="UP000680839">
    <property type="component" value="Chromosome"/>
</dbReference>
<organism evidence="1 2">
    <name type="scientific">Bradyrhizobium sediminis</name>
    <dbReference type="NCBI Taxonomy" id="2840469"/>
    <lineage>
        <taxon>Bacteria</taxon>
        <taxon>Pseudomonadati</taxon>
        <taxon>Pseudomonadota</taxon>
        <taxon>Alphaproteobacteria</taxon>
        <taxon>Hyphomicrobiales</taxon>
        <taxon>Nitrobacteraceae</taxon>
        <taxon>Bradyrhizobium</taxon>
    </lineage>
</organism>
<dbReference type="AlphaFoldDB" id="A0A975RNI1"/>
<evidence type="ECO:0000313" key="2">
    <source>
        <dbReference type="Proteomes" id="UP000680839"/>
    </source>
</evidence>
<reference evidence="1" key="1">
    <citation type="submission" date="2021-06" db="EMBL/GenBank/DDBJ databases">
        <title>Bradyrhizobium sp. S2-20-1 Genome sequencing.</title>
        <authorList>
            <person name="Jin L."/>
        </authorList>
    </citation>
    <scope>NUCLEOTIDE SEQUENCE</scope>
    <source>
        <strain evidence="1">S2-20-1</strain>
    </source>
</reference>
<sequence>MPNIIVKVPEGAFDAAGCDRLGKGITAVAKQVEQIGDDPRQEFTTWVVIEEVKAGHFFAGGNDPVSRVLPVIVLFHAPAGVIDEVGRVEAVRLIQEAVAAAKSPADPRPVLTSVIISEVADGTWGASGALWRLADFVKAAGYKHLQSLAAPSA</sequence>